<dbReference type="Proteomes" id="UP000230423">
    <property type="component" value="Unassembled WGS sequence"/>
</dbReference>
<proteinExistence type="predicted"/>
<evidence type="ECO:0000313" key="3">
    <source>
        <dbReference type="Proteomes" id="UP000230423"/>
    </source>
</evidence>
<dbReference type="AlphaFoldDB" id="A0A2G9TSW9"/>
<evidence type="ECO:0000256" key="1">
    <source>
        <dbReference type="SAM" id="MobiDB-lite"/>
    </source>
</evidence>
<dbReference type="EMBL" id="KZ354204">
    <property type="protein sequence ID" value="PIO61101.1"/>
    <property type="molecule type" value="Genomic_DNA"/>
</dbReference>
<feature type="compositionally biased region" description="Polar residues" evidence="1">
    <location>
        <begin position="72"/>
        <end position="86"/>
    </location>
</feature>
<gene>
    <name evidence="2" type="ORF">TELCIR_17385</name>
</gene>
<feature type="region of interest" description="Disordered" evidence="1">
    <location>
        <begin position="72"/>
        <end position="91"/>
    </location>
</feature>
<feature type="non-terminal residue" evidence="2">
    <location>
        <position position="144"/>
    </location>
</feature>
<protein>
    <submittedName>
        <fullName evidence="2">Zinc finger CDGSH type</fullName>
    </submittedName>
</protein>
<accession>A0A2G9TSW9</accession>
<reference evidence="2 3" key="1">
    <citation type="submission" date="2015-09" db="EMBL/GenBank/DDBJ databases">
        <title>Draft genome of the parasitic nematode Teladorsagia circumcincta isolate WARC Sus (inbred).</title>
        <authorList>
            <person name="Mitreva M."/>
        </authorList>
    </citation>
    <scope>NUCLEOTIDE SEQUENCE [LARGE SCALE GENOMIC DNA]</scope>
    <source>
        <strain evidence="2 3">S</strain>
    </source>
</reference>
<dbReference type="OrthoDB" id="15717at2759"/>
<name>A0A2G9TSW9_TELCI</name>
<keyword evidence="3" id="KW-1185">Reference proteome</keyword>
<sequence>MSVYAPQIYGLTSLPSALPPDGSPDLPPIKEEWKGQEIQFKLFLKFRKPCIGMPYSAGHWHHWSKRKYRNARTYTNPSSQTSNANQRPPYLGSVRGAAKGVTIANPSADVLPYKGTPVTNKPIKVALESGKSYSWCSCGLSKTQ</sequence>
<evidence type="ECO:0000313" key="2">
    <source>
        <dbReference type="EMBL" id="PIO61101.1"/>
    </source>
</evidence>
<organism evidence="2 3">
    <name type="scientific">Teladorsagia circumcincta</name>
    <name type="common">Brown stomach worm</name>
    <name type="synonym">Ostertagia circumcincta</name>
    <dbReference type="NCBI Taxonomy" id="45464"/>
    <lineage>
        <taxon>Eukaryota</taxon>
        <taxon>Metazoa</taxon>
        <taxon>Ecdysozoa</taxon>
        <taxon>Nematoda</taxon>
        <taxon>Chromadorea</taxon>
        <taxon>Rhabditida</taxon>
        <taxon>Rhabditina</taxon>
        <taxon>Rhabditomorpha</taxon>
        <taxon>Strongyloidea</taxon>
        <taxon>Trichostrongylidae</taxon>
        <taxon>Teladorsagia</taxon>
    </lineage>
</organism>